<dbReference type="PANTHER" id="PTHR31690:SF4">
    <property type="entry name" value="FUCOSE MUTAROTASE"/>
    <property type="match status" value="1"/>
</dbReference>
<dbReference type="BioCyc" id="AURANTIMONAS:SI859A1_01799-MONOMER"/>
<reference evidence="4 5" key="1">
    <citation type="journal article" date="2008" name="Appl. Environ. Microbiol.">
        <title>Genomic insights into Mn(II) oxidation by the marine alphaproteobacterium Aurantimonas sp. strain SI85-9A1.</title>
        <authorList>
            <person name="Dick G.J."/>
            <person name="Podell S."/>
            <person name="Johnson H.A."/>
            <person name="Rivera-Espinoza Y."/>
            <person name="Bernier-Latmani R."/>
            <person name="McCarthy J.K."/>
            <person name="Torpey J.W."/>
            <person name="Clement B.G."/>
            <person name="Gaasterland T."/>
            <person name="Tebo B.M."/>
        </authorList>
    </citation>
    <scope>NUCLEOTIDE SEQUENCE [LARGE SCALE GENOMIC DNA]</scope>
    <source>
        <strain evidence="4 5">SI85-9A1</strain>
    </source>
</reference>
<evidence type="ECO:0000256" key="3">
    <source>
        <dbReference type="ARBA" id="ARBA00036324"/>
    </source>
</evidence>
<dbReference type="HOGENOM" id="CLU_120075_1_0_5"/>
<dbReference type="Pfam" id="PF05025">
    <property type="entry name" value="RbsD_FucU"/>
    <property type="match status" value="1"/>
</dbReference>
<dbReference type="AlphaFoldDB" id="Q1YNN8"/>
<dbReference type="InterPro" id="IPR023750">
    <property type="entry name" value="RbsD-like_sf"/>
</dbReference>
<sequence length="150" mass="16323">MRMLKGIDPLLNAELLGVLAAMGHGDEIVITDANFPSESVARDTVHGTALRMDCSAPRAVEAILSLLPVDDFEPDAVRFMNVVGDPQARPEVIQEGEALFRAEGADLTGVDRFDFYDQAREAYAIVQTAERRFYGNFIIRKGVIPPGSGS</sequence>
<protein>
    <submittedName>
        <fullName evidence="4">Uncharacterized protein</fullName>
    </submittedName>
</protein>
<evidence type="ECO:0000313" key="4">
    <source>
        <dbReference type="EMBL" id="EAS50993.1"/>
    </source>
</evidence>
<comment type="caution">
    <text evidence="4">The sequence shown here is derived from an EMBL/GenBank/DDBJ whole genome shotgun (WGS) entry which is preliminary data.</text>
</comment>
<dbReference type="GO" id="GO:0006004">
    <property type="term" value="P:fucose metabolic process"/>
    <property type="evidence" value="ECO:0007669"/>
    <property type="project" value="TreeGrafter"/>
</dbReference>
<dbReference type="InterPro" id="IPR050443">
    <property type="entry name" value="RbsD/FucU_mutarotase"/>
</dbReference>
<dbReference type="Proteomes" id="UP000000321">
    <property type="component" value="Unassembled WGS sequence"/>
</dbReference>
<dbReference type="GO" id="GO:0062193">
    <property type="term" value="F:D-ribose pyranase activity"/>
    <property type="evidence" value="ECO:0007669"/>
    <property type="project" value="UniProtKB-EC"/>
</dbReference>
<gene>
    <name evidence="4" type="ORF">SI859A1_01799</name>
</gene>
<evidence type="ECO:0000256" key="1">
    <source>
        <dbReference type="ARBA" id="ARBA00000223"/>
    </source>
</evidence>
<comment type="catalytic activity">
    <reaction evidence="1">
        <text>beta-D-ribopyranose = beta-D-ribofuranose</text>
        <dbReference type="Rhea" id="RHEA:25432"/>
        <dbReference type="ChEBI" id="CHEBI:27476"/>
        <dbReference type="ChEBI" id="CHEBI:47002"/>
        <dbReference type="EC" id="5.4.99.62"/>
    </reaction>
</comment>
<organism evidence="4 5">
    <name type="scientific">Aurantimonas manganoxydans (strain ATCC BAA-1229 / DSM 21871 / SI85-9A1)</name>
    <dbReference type="NCBI Taxonomy" id="287752"/>
    <lineage>
        <taxon>Bacteria</taxon>
        <taxon>Pseudomonadati</taxon>
        <taxon>Pseudomonadota</taxon>
        <taxon>Alphaproteobacteria</taxon>
        <taxon>Hyphomicrobiales</taxon>
        <taxon>Aurantimonadaceae</taxon>
        <taxon>Aurantimonas</taxon>
    </lineage>
</organism>
<proteinExistence type="predicted"/>
<dbReference type="GO" id="GO:0042806">
    <property type="term" value="F:fucose binding"/>
    <property type="evidence" value="ECO:0007669"/>
    <property type="project" value="TreeGrafter"/>
</dbReference>
<name>Q1YNN8_AURMS</name>
<comment type="catalytic activity">
    <reaction evidence="3">
        <text>alpha-L-fucose = beta-L-fucose</text>
        <dbReference type="Rhea" id="RHEA:25580"/>
        <dbReference type="ChEBI" id="CHEBI:42548"/>
        <dbReference type="ChEBI" id="CHEBI:42589"/>
        <dbReference type="EC" id="5.1.3.29"/>
    </reaction>
</comment>
<dbReference type="Gene3D" id="3.40.1650.10">
    <property type="entry name" value="RbsD-like domain"/>
    <property type="match status" value="1"/>
</dbReference>
<evidence type="ECO:0000313" key="5">
    <source>
        <dbReference type="Proteomes" id="UP000000321"/>
    </source>
</evidence>
<keyword evidence="2" id="KW-0413">Isomerase</keyword>
<dbReference type="EMBL" id="AAPJ01000001">
    <property type="protein sequence ID" value="EAS50993.1"/>
    <property type="molecule type" value="Genomic_DNA"/>
</dbReference>
<dbReference type="InterPro" id="IPR007721">
    <property type="entry name" value="RbsD_FucU"/>
</dbReference>
<dbReference type="PANTHER" id="PTHR31690">
    <property type="entry name" value="FUCOSE MUTAROTASE"/>
    <property type="match status" value="1"/>
</dbReference>
<evidence type="ECO:0000256" key="2">
    <source>
        <dbReference type="ARBA" id="ARBA00023235"/>
    </source>
</evidence>
<keyword evidence="5" id="KW-1185">Reference proteome</keyword>
<dbReference type="SUPFAM" id="SSF102546">
    <property type="entry name" value="RbsD-like"/>
    <property type="match status" value="1"/>
</dbReference>
<dbReference type="GO" id="GO:0036373">
    <property type="term" value="F:L-fucose mutarotase activity"/>
    <property type="evidence" value="ECO:0007669"/>
    <property type="project" value="UniProtKB-EC"/>
</dbReference>
<accession>Q1YNN8</accession>